<dbReference type="Proteomes" id="UP000724149">
    <property type="component" value="Unassembled WGS sequence"/>
</dbReference>
<dbReference type="PROSITE" id="PS50987">
    <property type="entry name" value="HTH_ARSR_2"/>
    <property type="match status" value="1"/>
</dbReference>
<dbReference type="RefSeq" id="WP_204721466.1">
    <property type="nucleotide sequence ID" value="NZ_JACSNR010000009.1"/>
</dbReference>
<evidence type="ECO:0000259" key="5">
    <source>
        <dbReference type="PROSITE" id="PS50987"/>
    </source>
</evidence>
<feature type="domain" description="HTH arsR-type" evidence="5">
    <location>
        <begin position="1"/>
        <end position="89"/>
    </location>
</feature>
<gene>
    <name evidence="6" type="ORF">H9X81_09195</name>
</gene>
<evidence type="ECO:0000256" key="2">
    <source>
        <dbReference type="ARBA" id="ARBA00023125"/>
    </source>
</evidence>
<dbReference type="NCBIfam" id="NF033788">
    <property type="entry name" value="HTH_metalloreg"/>
    <property type="match status" value="1"/>
</dbReference>
<feature type="region of interest" description="Disordered" evidence="4">
    <location>
        <begin position="188"/>
        <end position="207"/>
    </location>
</feature>
<keyword evidence="7" id="KW-1185">Reference proteome</keyword>
<proteinExistence type="predicted"/>
<dbReference type="EMBL" id="JACSNR010000009">
    <property type="protein sequence ID" value="MBM6923858.1"/>
    <property type="molecule type" value="Genomic_DNA"/>
</dbReference>
<reference evidence="6 7" key="1">
    <citation type="journal article" date="2021" name="Sci. Rep.">
        <title>The distribution of antibiotic resistance genes in chicken gut microbiota commensals.</title>
        <authorList>
            <person name="Juricova H."/>
            <person name="Matiasovicova J."/>
            <person name="Kubasova T."/>
            <person name="Cejkova D."/>
            <person name="Rychlik I."/>
        </authorList>
    </citation>
    <scope>NUCLEOTIDE SEQUENCE [LARGE SCALE GENOMIC DNA]</scope>
    <source>
        <strain evidence="6 7">An564</strain>
    </source>
</reference>
<evidence type="ECO:0000256" key="3">
    <source>
        <dbReference type="ARBA" id="ARBA00023163"/>
    </source>
</evidence>
<name>A0ABS2GP00_9FIRM</name>
<dbReference type="SMART" id="SM00418">
    <property type="entry name" value="HTH_ARSR"/>
    <property type="match status" value="1"/>
</dbReference>
<dbReference type="InterPro" id="IPR001845">
    <property type="entry name" value="HTH_ArsR_DNA-bd_dom"/>
</dbReference>
<dbReference type="PANTHER" id="PTHR33154">
    <property type="entry name" value="TRANSCRIPTIONAL REGULATOR, ARSR FAMILY"/>
    <property type="match status" value="1"/>
</dbReference>
<accession>A0ABS2GP00</accession>
<evidence type="ECO:0000256" key="4">
    <source>
        <dbReference type="SAM" id="MobiDB-lite"/>
    </source>
</evidence>
<evidence type="ECO:0000313" key="6">
    <source>
        <dbReference type="EMBL" id="MBM6923858.1"/>
    </source>
</evidence>
<dbReference type="InterPro" id="IPR051081">
    <property type="entry name" value="HTH_MetalResp_TranReg"/>
</dbReference>
<dbReference type="SUPFAM" id="SSF46785">
    <property type="entry name" value="Winged helix' DNA-binding domain"/>
    <property type="match status" value="1"/>
</dbReference>
<sequence length="222" mass="25100">MEREELIRAIGEPMRLRILELLTRRQYCVRSLARMLGISEPAVSQHLRVMREAGLVTVEKLGYHSHYRLVPEALEQLGEQFMQLAEAARKAPMEETGHGCGRRHMLAAEMGKPGFHKRCHGHGPEEHRPHGECGCHGHGPEEHRPHGECGCHGHGPEGHRPHGECGCHGHEPEEHRPHGECGCHGHEPEEHRPHEKCRRPEKPEGCPGPEACECHTHKEMEE</sequence>
<dbReference type="InterPro" id="IPR036390">
    <property type="entry name" value="WH_DNA-bd_sf"/>
</dbReference>
<organism evidence="6 7">
    <name type="scientific">Hydrogenoanaerobacterium saccharovorans</name>
    <dbReference type="NCBI Taxonomy" id="474960"/>
    <lineage>
        <taxon>Bacteria</taxon>
        <taxon>Bacillati</taxon>
        <taxon>Bacillota</taxon>
        <taxon>Clostridia</taxon>
        <taxon>Eubacteriales</taxon>
        <taxon>Oscillospiraceae</taxon>
        <taxon>Hydrogenoanaerobacterium</taxon>
    </lineage>
</organism>
<keyword evidence="1" id="KW-0805">Transcription regulation</keyword>
<dbReference type="PANTHER" id="PTHR33154:SF18">
    <property type="entry name" value="ARSENICAL RESISTANCE OPERON REPRESSOR"/>
    <property type="match status" value="1"/>
</dbReference>
<dbReference type="InterPro" id="IPR011991">
    <property type="entry name" value="ArsR-like_HTH"/>
</dbReference>
<dbReference type="Pfam" id="PF01022">
    <property type="entry name" value="HTH_5"/>
    <property type="match status" value="1"/>
</dbReference>
<keyword evidence="2" id="KW-0238">DNA-binding</keyword>
<comment type="caution">
    <text evidence="6">The sequence shown here is derived from an EMBL/GenBank/DDBJ whole genome shotgun (WGS) entry which is preliminary data.</text>
</comment>
<dbReference type="Gene3D" id="1.10.10.10">
    <property type="entry name" value="Winged helix-like DNA-binding domain superfamily/Winged helix DNA-binding domain"/>
    <property type="match status" value="1"/>
</dbReference>
<dbReference type="PRINTS" id="PR00778">
    <property type="entry name" value="HTHARSR"/>
</dbReference>
<keyword evidence="3" id="KW-0804">Transcription</keyword>
<dbReference type="InterPro" id="IPR036388">
    <property type="entry name" value="WH-like_DNA-bd_sf"/>
</dbReference>
<evidence type="ECO:0000256" key="1">
    <source>
        <dbReference type="ARBA" id="ARBA00023015"/>
    </source>
</evidence>
<evidence type="ECO:0000313" key="7">
    <source>
        <dbReference type="Proteomes" id="UP000724149"/>
    </source>
</evidence>
<dbReference type="CDD" id="cd00090">
    <property type="entry name" value="HTH_ARSR"/>
    <property type="match status" value="1"/>
</dbReference>
<feature type="compositionally biased region" description="Basic and acidic residues" evidence="4">
    <location>
        <begin position="188"/>
        <end position="204"/>
    </location>
</feature>
<protein>
    <submittedName>
        <fullName evidence="6">Winged helix-turn-helix transcriptional regulator</fullName>
    </submittedName>
</protein>